<dbReference type="KEGG" id="gog:C1280_11205"/>
<dbReference type="SUPFAM" id="SSF50129">
    <property type="entry name" value="GroES-like"/>
    <property type="match status" value="1"/>
</dbReference>
<dbReference type="InterPro" id="IPR011032">
    <property type="entry name" value="GroES-like_sf"/>
</dbReference>
<evidence type="ECO:0000256" key="1">
    <source>
        <dbReference type="ARBA" id="ARBA00022857"/>
    </source>
</evidence>
<dbReference type="InterPro" id="IPR013154">
    <property type="entry name" value="ADH-like_N"/>
</dbReference>
<name>A0A2Z3GUV6_9BACT</name>
<dbReference type="OrthoDB" id="9787435at2"/>
<evidence type="ECO:0000313" key="4">
    <source>
        <dbReference type="EMBL" id="AWM37523.1"/>
    </source>
</evidence>
<dbReference type="Gene3D" id="3.90.180.10">
    <property type="entry name" value="Medium-chain alcohol dehydrogenases, catalytic domain"/>
    <property type="match status" value="1"/>
</dbReference>
<accession>A0A2Z3GUV6</accession>
<dbReference type="Pfam" id="PF00107">
    <property type="entry name" value="ADH_zinc_N"/>
    <property type="match status" value="1"/>
</dbReference>
<dbReference type="Proteomes" id="UP000245802">
    <property type="component" value="Chromosome"/>
</dbReference>
<dbReference type="InterPro" id="IPR020843">
    <property type="entry name" value="ER"/>
</dbReference>
<feature type="domain" description="Enoyl reductase (ER)" evidence="3">
    <location>
        <begin position="11"/>
        <end position="322"/>
    </location>
</feature>
<dbReference type="EMBL" id="CP025958">
    <property type="protein sequence ID" value="AWM37523.1"/>
    <property type="molecule type" value="Genomic_DNA"/>
</dbReference>
<organism evidence="4 5">
    <name type="scientific">Gemmata obscuriglobus</name>
    <dbReference type="NCBI Taxonomy" id="114"/>
    <lineage>
        <taxon>Bacteria</taxon>
        <taxon>Pseudomonadati</taxon>
        <taxon>Planctomycetota</taxon>
        <taxon>Planctomycetia</taxon>
        <taxon>Gemmatales</taxon>
        <taxon>Gemmataceae</taxon>
        <taxon>Gemmata</taxon>
    </lineage>
</organism>
<dbReference type="SUPFAM" id="SSF51735">
    <property type="entry name" value="NAD(P)-binding Rossmann-fold domains"/>
    <property type="match status" value="1"/>
</dbReference>
<dbReference type="PANTHER" id="PTHR48106:SF13">
    <property type="entry name" value="QUINONE OXIDOREDUCTASE-RELATED"/>
    <property type="match status" value="1"/>
</dbReference>
<dbReference type="FunFam" id="3.40.50.720:FF:000053">
    <property type="entry name" value="Quinone oxidoreductase 1"/>
    <property type="match status" value="1"/>
</dbReference>
<dbReference type="NCBIfam" id="NF008024">
    <property type="entry name" value="PRK10754.1"/>
    <property type="match status" value="1"/>
</dbReference>
<dbReference type="CDD" id="cd05286">
    <property type="entry name" value="QOR2"/>
    <property type="match status" value="1"/>
</dbReference>
<dbReference type="InterPro" id="IPR047618">
    <property type="entry name" value="QOR-like"/>
</dbReference>
<dbReference type="InterPro" id="IPR036291">
    <property type="entry name" value="NAD(P)-bd_dom_sf"/>
</dbReference>
<dbReference type="GO" id="GO:0008270">
    <property type="term" value="F:zinc ion binding"/>
    <property type="evidence" value="ECO:0007669"/>
    <property type="project" value="InterPro"/>
</dbReference>
<proteinExistence type="predicted"/>
<dbReference type="Pfam" id="PF08240">
    <property type="entry name" value="ADH_N"/>
    <property type="match status" value="1"/>
</dbReference>
<dbReference type="PROSITE" id="PS01162">
    <property type="entry name" value="QOR_ZETA_CRYSTAL"/>
    <property type="match status" value="1"/>
</dbReference>
<dbReference type="AlphaFoldDB" id="A0A2Z3GUV6"/>
<evidence type="ECO:0000259" key="3">
    <source>
        <dbReference type="SMART" id="SM00829"/>
    </source>
</evidence>
<dbReference type="GO" id="GO:0070402">
    <property type="term" value="F:NADPH binding"/>
    <property type="evidence" value="ECO:0007669"/>
    <property type="project" value="TreeGrafter"/>
</dbReference>
<reference evidence="4 5" key="1">
    <citation type="submission" date="2018-01" db="EMBL/GenBank/DDBJ databases">
        <title>G. obscuriglobus.</title>
        <authorList>
            <person name="Franke J."/>
            <person name="Blomberg W."/>
            <person name="Selmecki A."/>
        </authorList>
    </citation>
    <scope>NUCLEOTIDE SEQUENCE [LARGE SCALE GENOMIC DNA]</scope>
    <source>
        <strain evidence="4 5">DSM 5831</strain>
    </source>
</reference>
<dbReference type="PANTHER" id="PTHR48106">
    <property type="entry name" value="QUINONE OXIDOREDUCTASE PIG3-RELATED"/>
    <property type="match status" value="1"/>
</dbReference>
<keyword evidence="5" id="KW-1185">Reference proteome</keyword>
<sequence>MPKAVRITETGGPEVLRWDEVEVGAPGAGQALVRHAAVGVNFIDTYHRSGLYPVPLPSGIGSEAAGVVEAVGPGVTVVRPGDRVVYAGGPRGAYAESRLVPAEVLLPIPAGIDDRTAAAVMLKGMTAQYLIRRTYPVKAGETVLFHAAAGGVGLIACQWLKALGATVIGTVGSDEKAAIARAHGCDHVIVSTREDTAARVKELTGGAGVPVVYDSVGKDTFLNSLDCLRPLGLMVSFGNSSGKVTPFDLTILSQKGSLFLTRPTLATYTATRADLEATANDVFDVLRSGAVKVEVRHVYPLADAQQVHRDLEGRRTVGSVVMTP</sequence>
<dbReference type="GO" id="GO:0005829">
    <property type="term" value="C:cytosol"/>
    <property type="evidence" value="ECO:0007669"/>
    <property type="project" value="TreeGrafter"/>
</dbReference>
<evidence type="ECO:0000313" key="5">
    <source>
        <dbReference type="Proteomes" id="UP000245802"/>
    </source>
</evidence>
<dbReference type="GO" id="GO:0035925">
    <property type="term" value="F:mRNA 3'-UTR AU-rich region binding"/>
    <property type="evidence" value="ECO:0007669"/>
    <property type="project" value="TreeGrafter"/>
</dbReference>
<dbReference type="SMART" id="SM00829">
    <property type="entry name" value="PKS_ER"/>
    <property type="match status" value="1"/>
</dbReference>
<gene>
    <name evidence="4" type="ORF">C1280_11205</name>
</gene>
<dbReference type="InterPro" id="IPR002364">
    <property type="entry name" value="Quin_OxRdtase/zeta-crystal_CS"/>
</dbReference>
<keyword evidence="1" id="KW-0521">NADP</keyword>
<protein>
    <submittedName>
        <fullName evidence="4">Quinone oxidoreductase</fullName>
    </submittedName>
</protein>
<keyword evidence="2" id="KW-0560">Oxidoreductase</keyword>
<dbReference type="RefSeq" id="WP_010048684.1">
    <property type="nucleotide sequence ID" value="NZ_CP025958.1"/>
</dbReference>
<dbReference type="Gene3D" id="3.40.50.720">
    <property type="entry name" value="NAD(P)-binding Rossmann-like Domain"/>
    <property type="match status" value="1"/>
</dbReference>
<dbReference type="InterPro" id="IPR013149">
    <property type="entry name" value="ADH-like_C"/>
</dbReference>
<evidence type="ECO:0000256" key="2">
    <source>
        <dbReference type="ARBA" id="ARBA00023002"/>
    </source>
</evidence>
<dbReference type="GO" id="GO:0003960">
    <property type="term" value="F:quinone reductase (NADPH) activity"/>
    <property type="evidence" value="ECO:0007669"/>
    <property type="project" value="InterPro"/>
</dbReference>